<evidence type="ECO:0000313" key="2">
    <source>
        <dbReference type="Proteomes" id="UP000308600"/>
    </source>
</evidence>
<gene>
    <name evidence="1" type="ORF">BDN72DRAFT_813064</name>
</gene>
<protein>
    <submittedName>
        <fullName evidence="1">Cytochrome P450</fullName>
    </submittedName>
</protein>
<proteinExistence type="predicted"/>
<keyword evidence="2" id="KW-1185">Reference proteome</keyword>
<dbReference type="Proteomes" id="UP000308600">
    <property type="component" value="Unassembled WGS sequence"/>
</dbReference>
<name>A0ACD3B9B9_9AGAR</name>
<evidence type="ECO:0000313" key="1">
    <source>
        <dbReference type="EMBL" id="TFK74236.1"/>
    </source>
</evidence>
<accession>A0ACD3B9B9</accession>
<reference evidence="1 2" key="1">
    <citation type="journal article" date="2019" name="Nat. Ecol. Evol.">
        <title>Megaphylogeny resolves global patterns of mushroom evolution.</title>
        <authorList>
            <person name="Varga T."/>
            <person name="Krizsan K."/>
            <person name="Foldi C."/>
            <person name="Dima B."/>
            <person name="Sanchez-Garcia M."/>
            <person name="Sanchez-Ramirez S."/>
            <person name="Szollosi G.J."/>
            <person name="Szarkandi J.G."/>
            <person name="Papp V."/>
            <person name="Albert L."/>
            <person name="Andreopoulos W."/>
            <person name="Angelini C."/>
            <person name="Antonin V."/>
            <person name="Barry K.W."/>
            <person name="Bougher N.L."/>
            <person name="Buchanan P."/>
            <person name="Buyck B."/>
            <person name="Bense V."/>
            <person name="Catcheside P."/>
            <person name="Chovatia M."/>
            <person name="Cooper J."/>
            <person name="Damon W."/>
            <person name="Desjardin D."/>
            <person name="Finy P."/>
            <person name="Geml J."/>
            <person name="Haridas S."/>
            <person name="Hughes K."/>
            <person name="Justo A."/>
            <person name="Karasinski D."/>
            <person name="Kautmanova I."/>
            <person name="Kiss B."/>
            <person name="Kocsube S."/>
            <person name="Kotiranta H."/>
            <person name="LaButti K.M."/>
            <person name="Lechner B.E."/>
            <person name="Liimatainen K."/>
            <person name="Lipzen A."/>
            <person name="Lukacs Z."/>
            <person name="Mihaltcheva S."/>
            <person name="Morgado L.N."/>
            <person name="Niskanen T."/>
            <person name="Noordeloos M.E."/>
            <person name="Ohm R.A."/>
            <person name="Ortiz-Santana B."/>
            <person name="Ovrebo C."/>
            <person name="Racz N."/>
            <person name="Riley R."/>
            <person name="Savchenko A."/>
            <person name="Shiryaev A."/>
            <person name="Soop K."/>
            <person name="Spirin V."/>
            <person name="Szebenyi C."/>
            <person name="Tomsovsky M."/>
            <person name="Tulloss R.E."/>
            <person name="Uehling J."/>
            <person name="Grigoriev I.V."/>
            <person name="Vagvolgyi C."/>
            <person name="Papp T."/>
            <person name="Martin F.M."/>
            <person name="Miettinen O."/>
            <person name="Hibbett D.S."/>
            <person name="Nagy L.G."/>
        </authorList>
    </citation>
    <scope>NUCLEOTIDE SEQUENCE [LARGE SCALE GENOMIC DNA]</scope>
    <source>
        <strain evidence="1 2">NL-1719</strain>
    </source>
</reference>
<sequence length="517" mass="58025">MSIPLDTLGPIWLFSLSCGFLLLVLVSVTHKFWNRHRSLYPPGPAPRLLVGNAFELPVQKSWEVYAKWSQDYKSDIIHATALGQHIVILHSLDDAIELLEKRAHIYSSRPSFPMLELLDWHEFNSVILPYGPLWRRHRSIFQQVFSAGASITYQPIQTQKVHDALRYILETPHDFASHLKTLSAAIVLGIMYDYDVAPTGDHYAELAERAVLEASEAALPGSHAVNSFPILRHIPTWFPGAKFHHVAARCRKLTKELRLAPYEMVRADMAEGKVTSVLGKLLAKNDAQGGSKDEEKIMVDTAAIAYAAGSDTTAATFAWFVLAMVLHPDVQRRARSDILKLTGGGRLPAFEDRISLPYVEAIYREVLRWEPVSPLAVPHTPVEDDYYKGYLIPKGSIVLANIWAMNRNEAIYPDPEQFKPERFLDEQENLIDDRALVFGFGRRICAGRYLASSSLWLLFASFLASFDVTKAKDEAGNDIEVLAEGSGGIIRHPLPFNCTILPHSESARRLIEQTPIP</sequence>
<dbReference type="EMBL" id="ML208269">
    <property type="protein sequence ID" value="TFK74236.1"/>
    <property type="molecule type" value="Genomic_DNA"/>
</dbReference>
<organism evidence="1 2">
    <name type="scientific">Pluteus cervinus</name>
    <dbReference type="NCBI Taxonomy" id="181527"/>
    <lineage>
        <taxon>Eukaryota</taxon>
        <taxon>Fungi</taxon>
        <taxon>Dikarya</taxon>
        <taxon>Basidiomycota</taxon>
        <taxon>Agaricomycotina</taxon>
        <taxon>Agaricomycetes</taxon>
        <taxon>Agaricomycetidae</taxon>
        <taxon>Agaricales</taxon>
        <taxon>Pluteineae</taxon>
        <taxon>Pluteaceae</taxon>
        <taxon>Pluteus</taxon>
    </lineage>
</organism>